<evidence type="ECO:0000313" key="3">
    <source>
        <dbReference type="Proteomes" id="UP000000849"/>
    </source>
</evidence>
<accession>D5UBS6</accession>
<dbReference type="InterPro" id="IPR003141">
    <property type="entry name" value="Pol/His_phosphatase_N"/>
</dbReference>
<dbReference type="PANTHER" id="PTHR36928">
    <property type="entry name" value="PHOSPHATASE YCDX-RELATED"/>
    <property type="match status" value="1"/>
</dbReference>
<dbReference type="PANTHER" id="PTHR36928:SF1">
    <property type="entry name" value="PHOSPHATASE YCDX-RELATED"/>
    <property type="match status" value="1"/>
</dbReference>
<protein>
    <submittedName>
        <fullName evidence="2">PHP domain protein</fullName>
    </submittedName>
</protein>
<dbReference type="SUPFAM" id="SSF89550">
    <property type="entry name" value="PHP domain-like"/>
    <property type="match status" value="1"/>
</dbReference>
<dbReference type="KEGG" id="cfl:Cfla_1271"/>
<organism evidence="2 3">
    <name type="scientific">Cellulomonas flavigena (strain ATCC 482 / DSM 20109 / BCRC 11376 / JCM 18109 / NBRC 3775 / NCIMB 8073 / NRS 134)</name>
    <dbReference type="NCBI Taxonomy" id="446466"/>
    <lineage>
        <taxon>Bacteria</taxon>
        <taxon>Bacillati</taxon>
        <taxon>Actinomycetota</taxon>
        <taxon>Actinomycetes</taxon>
        <taxon>Micrococcales</taxon>
        <taxon>Cellulomonadaceae</taxon>
        <taxon>Cellulomonas</taxon>
    </lineage>
</organism>
<dbReference type="SMART" id="SM00481">
    <property type="entry name" value="POLIIIAc"/>
    <property type="match status" value="1"/>
</dbReference>
<dbReference type="eggNOG" id="COG1387">
    <property type="taxonomic scope" value="Bacteria"/>
</dbReference>
<dbReference type="HOGENOM" id="CLU_072555_0_0_11"/>
<name>D5UBS6_CELFN</name>
<reference evidence="2 3" key="1">
    <citation type="journal article" date="2010" name="Stand. Genomic Sci.">
        <title>Complete genome sequence of Cellulomonas flavigena type strain (134).</title>
        <authorList>
            <person name="Abt B."/>
            <person name="Foster B."/>
            <person name="Lapidus A."/>
            <person name="Clum A."/>
            <person name="Sun H."/>
            <person name="Pukall R."/>
            <person name="Lucas S."/>
            <person name="Glavina Del Rio T."/>
            <person name="Nolan M."/>
            <person name="Tice H."/>
            <person name="Cheng J.F."/>
            <person name="Pitluck S."/>
            <person name="Liolios K."/>
            <person name="Ivanova N."/>
            <person name="Mavromatis K."/>
            <person name="Ovchinnikova G."/>
            <person name="Pati A."/>
            <person name="Goodwin L."/>
            <person name="Chen A."/>
            <person name="Palaniappan K."/>
            <person name="Land M."/>
            <person name="Hauser L."/>
            <person name="Chang Y.J."/>
            <person name="Jeffries C.D."/>
            <person name="Rohde M."/>
            <person name="Goker M."/>
            <person name="Woyke T."/>
            <person name="Bristow J."/>
            <person name="Eisen J.A."/>
            <person name="Markowitz V."/>
            <person name="Hugenholtz P."/>
            <person name="Kyrpides N.C."/>
            <person name="Klenk H.P."/>
        </authorList>
    </citation>
    <scope>NUCLEOTIDE SEQUENCE [LARGE SCALE GENOMIC DNA]</scope>
    <source>
        <strain evidence="3">ATCC 482 / DSM 20109 / BCRC 11376 / JCM 18109 / NBRC 3775 / NCIMB 8073 / NRS 134</strain>
    </source>
</reference>
<evidence type="ECO:0000259" key="1">
    <source>
        <dbReference type="SMART" id="SM00481"/>
    </source>
</evidence>
<dbReference type="InterPro" id="IPR016195">
    <property type="entry name" value="Pol/histidinol_Pase-like"/>
</dbReference>
<evidence type="ECO:0000313" key="2">
    <source>
        <dbReference type="EMBL" id="ADG74171.1"/>
    </source>
</evidence>
<dbReference type="Proteomes" id="UP000000849">
    <property type="component" value="Chromosome"/>
</dbReference>
<dbReference type="GO" id="GO:0008270">
    <property type="term" value="F:zinc ion binding"/>
    <property type="evidence" value="ECO:0007669"/>
    <property type="project" value="TreeGrafter"/>
</dbReference>
<feature type="domain" description="Polymerase/histidinol phosphatase N-terminal" evidence="1">
    <location>
        <begin position="10"/>
        <end position="82"/>
    </location>
</feature>
<dbReference type="GO" id="GO:0005829">
    <property type="term" value="C:cytosol"/>
    <property type="evidence" value="ECO:0007669"/>
    <property type="project" value="TreeGrafter"/>
</dbReference>
<dbReference type="STRING" id="446466.Cfla_1271"/>
<dbReference type="Gene3D" id="3.20.20.140">
    <property type="entry name" value="Metal-dependent hydrolases"/>
    <property type="match status" value="1"/>
</dbReference>
<proteinExistence type="predicted"/>
<keyword evidence="3" id="KW-1185">Reference proteome</keyword>
<sequence length="240" mass="25584">MTAGRPRVDEDHHVHSTFSDDAVSTLAENLDAAHRAGLRTVRMVDHVRVSTTYVPQMLAAVRALPVVEGLRVLTGVEAKILDARGAIDAPPQVLAALGTPDGPDRVLLADHQVPGTDGPWSPSTTVRMVAEGRVSPSDVVELVVTGTLRAVERAGRAQVAHPFSILPKVGLTEDDVPDALLDDLARVLVATGTPVEVNEKWRCPGVRVTDRWRAAGVTLVASTDAHRADDVGVYRWVGSS</sequence>
<dbReference type="AlphaFoldDB" id="D5UBS6"/>
<dbReference type="InterPro" id="IPR050243">
    <property type="entry name" value="PHP_phosphatase"/>
</dbReference>
<dbReference type="EMBL" id="CP001964">
    <property type="protein sequence ID" value="ADG74171.1"/>
    <property type="molecule type" value="Genomic_DNA"/>
</dbReference>
<gene>
    <name evidence="2" type="ordered locus">Cfla_1271</name>
</gene>
<dbReference type="GO" id="GO:0042578">
    <property type="term" value="F:phosphoric ester hydrolase activity"/>
    <property type="evidence" value="ECO:0007669"/>
    <property type="project" value="TreeGrafter"/>
</dbReference>